<proteinExistence type="inferred from homology"/>
<dbReference type="InterPro" id="IPR012944">
    <property type="entry name" value="SusD_RagB_dom"/>
</dbReference>
<dbReference type="InterPro" id="IPR033985">
    <property type="entry name" value="SusD-like_N"/>
</dbReference>
<protein>
    <submittedName>
        <fullName evidence="8">Starch-binding protein</fullName>
    </submittedName>
</protein>
<dbReference type="SUPFAM" id="SSF48452">
    <property type="entry name" value="TPR-like"/>
    <property type="match status" value="1"/>
</dbReference>
<keyword evidence="4" id="KW-0472">Membrane</keyword>
<accession>A0A7G1I1U0</accession>
<comment type="subcellular location">
    <subcellularLocation>
        <location evidence="1">Cell outer membrane</location>
    </subcellularLocation>
</comment>
<feature type="domain" description="SusD-like N-terminal" evidence="7">
    <location>
        <begin position="37"/>
        <end position="245"/>
    </location>
</feature>
<evidence type="ECO:0000256" key="2">
    <source>
        <dbReference type="ARBA" id="ARBA00006275"/>
    </source>
</evidence>
<evidence type="ECO:0000256" key="3">
    <source>
        <dbReference type="ARBA" id="ARBA00022729"/>
    </source>
</evidence>
<keyword evidence="3" id="KW-0732">Signal</keyword>
<evidence type="ECO:0000259" key="7">
    <source>
        <dbReference type="Pfam" id="PF14322"/>
    </source>
</evidence>
<gene>
    <name evidence="8" type="ORF">Cop2CBH44_27210</name>
</gene>
<evidence type="ECO:0000256" key="4">
    <source>
        <dbReference type="ARBA" id="ARBA00023136"/>
    </source>
</evidence>
<dbReference type="KEGG" id="copr:Cop2CBH44_27210"/>
<dbReference type="GO" id="GO:0009279">
    <property type="term" value="C:cell outer membrane"/>
    <property type="evidence" value="ECO:0007669"/>
    <property type="project" value="UniProtKB-SubCell"/>
</dbReference>
<dbReference type="Proteomes" id="UP000594042">
    <property type="component" value="Chromosome"/>
</dbReference>
<organism evidence="8 9">
    <name type="scientific">Coprobacter secundus subsp. similis</name>
    <dbReference type="NCBI Taxonomy" id="2751153"/>
    <lineage>
        <taxon>Bacteria</taxon>
        <taxon>Pseudomonadati</taxon>
        <taxon>Bacteroidota</taxon>
        <taxon>Bacteroidia</taxon>
        <taxon>Bacteroidales</taxon>
        <taxon>Barnesiellaceae</taxon>
        <taxon>Coprobacter</taxon>
    </lineage>
</organism>
<evidence type="ECO:0000256" key="5">
    <source>
        <dbReference type="ARBA" id="ARBA00023237"/>
    </source>
</evidence>
<name>A0A7G1I1U0_9BACT</name>
<feature type="domain" description="RagB/SusD" evidence="6">
    <location>
        <begin position="338"/>
        <end position="582"/>
    </location>
</feature>
<dbReference type="AlphaFoldDB" id="A0A7G1I1U0"/>
<dbReference type="PROSITE" id="PS51257">
    <property type="entry name" value="PROKAR_LIPOPROTEIN"/>
    <property type="match status" value="1"/>
</dbReference>
<evidence type="ECO:0000259" key="6">
    <source>
        <dbReference type="Pfam" id="PF07980"/>
    </source>
</evidence>
<dbReference type="EMBL" id="AP023322">
    <property type="protein sequence ID" value="BCI64368.1"/>
    <property type="molecule type" value="Genomic_DNA"/>
</dbReference>
<evidence type="ECO:0000256" key="1">
    <source>
        <dbReference type="ARBA" id="ARBA00004442"/>
    </source>
</evidence>
<dbReference type="Pfam" id="PF07980">
    <property type="entry name" value="SusD_RagB"/>
    <property type="match status" value="1"/>
</dbReference>
<dbReference type="RefSeq" id="WP_021931885.1">
    <property type="nucleotide sequence ID" value="NZ_AP023322.1"/>
</dbReference>
<dbReference type="Gene3D" id="1.25.40.390">
    <property type="match status" value="1"/>
</dbReference>
<comment type="similarity">
    <text evidence="2">Belongs to the SusD family.</text>
</comment>
<keyword evidence="5" id="KW-0998">Cell outer membrane</keyword>
<reference evidence="9" key="1">
    <citation type="submission" date="2020-07" db="EMBL/GenBank/DDBJ databases">
        <title>Complete genome sequencing of Coprobacter sp. strain 2CBH44.</title>
        <authorList>
            <person name="Sakamoto M."/>
            <person name="Murakami T."/>
            <person name="Mori H."/>
        </authorList>
    </citation>
    <scope>NUCLEOTIDE SEQUENCE [LARGE SCALE GENOMIC DNA]</scope>
    <source>
        <strain evidence="9">2CBH44</strain>
    </source>
</reference>
<keyword evidence="9" id="KW-1185">Reference proteome</keyword>
<dbReference type="Pfam" id="PF14322">
    <property type="entry name" value="SusD-like_3"/>
    <property type="match status" value="1"/>
</dbReference>
<sequence>MKNTIKIHSIALVLVASLFGSCSDLDREYPTTLTEEAIATEYGNLQKQVIHLYTGMRDGHFLIDNAMMASLSDEAEYTLQGNAQTFNSGSWNQYVNPDDVWSHYYSYIRRVNTYLESSEKFEVNLDAYKLDPSENAQEIYKTRLADITNWKKEARFLRAYYHFELIKRYGGIPIMTTALSLDTDFEKIQRNSLQECVDFVVNECTVLGGEGPNGEEDALPIVYNNDNLGRVTRGAALALKSRLLLYAASDLWNTESWAQGYSHPELIVLNKKDRKERWAEAAAAAKAVIDLSAQAGYELMSRYTDLGKVYQSPELILVRRINGNTNTFEKLNFPAGFPNGEGRVTPSQNLVDAYEMTDGSKFDWNNPEHAANPYANRDPRLALTVYMNGASFQNTTIETFEGGAHKNIKNGTLTGYYLRKFVDSNINLVTNGTSNHPWVIFRISEIYLNYAEALNESDPGNPDILIYANKARERSDVKMTPITDASQDVLRERIRNERRVELAFEDHRLWDTRRWMTATTDLNSDLEGVEIQKNESDGTFTYRKISVEKRVFTPKMYFYPIPGSVILNEQVMAAGWAQNPLW</sequence>
<evidence type="ECO:0000313" key="8">
    <source>
        <dbReference type="EMBL" id="BCI64368.1"/>
    </source>
</evidence>
<dbReference type="InterPro" id="IPR011990">
    <property type="entry name" value="TPR-like_helical_dom_sf"/>
</dbReference>
<evidence type="ECO:0000313" key="9">
    <source>
        <dbReference type="Proteomes" id="UP000594042"/>
    </source>
</evidence>